<evidence type="ECO:0000313" key="7">
    <source>
        <dbReference type="EMBL" id="KLT40879.1"/>
    </source>
</evidence>
<dbReference type="GO" id="GO:0016491">
    <property type="term" value="F:oxidoreductase activity"/>
    <property type="evidence" value="ECO:0007669"/>
    <property type="project" value="UniProtKB-KW"/>
</dbReference>
<evidence type="ECO:0000256" key="2">
    <source>
        <dbReference type="ARBA" id="ARBA00022723"/>
    </source>
</evidence>
<evidence type="ECO:0000259" key="6">
    <source>
        <dbReference type="PROSITE" id="PS51471"/>
    </source>
</evidence>
<evidence type="ECO:0000313" key="8">
    <source>
        <dbReference type="Proteomes" id="UP000053611"/>
    </source>
</evidence>
<evidence type="ECO:0000256" key="4">
    <source>
        <dbReference type="ARBA" id="ARBA00023004"/>
    </source>
</evidence>
<accession>A0A0J1AZV1</accession>
<keyword evidence="2 5" id="KW-0479">Metal-binding</keyword>
<dbReference type="Gene3D" id="2.60.120.330">
    <property type="entry name" value="B-lactam Antibiotic, Isopenicillin N Synthase, Chain"/>
    <property type="match status" value="1"/>
</dbReference>
<proteinExistence type="inferred from homology"/>
<protein>
    <submittedName>
        <fullName evidence="7">Clavaminate synthase-like protein</fullName>
    </submittedName>
</protein>
<sequence>MTHSFPFPVLDLRDLDAGAESAARPHFRGYTRIGGERTAGKVDWREQIDIWSEDAALSPTELADLPPYFRMLGPNLWPAALLHFRDVVLQWQAAVVPAAHKLLRAWAEALGAPPDYFDKHFTRPSTRMKVVRYPGTEGEETGTLGVGAHKDGGCLTLLWVQPGAGGLQIRPGDEWVDAPPLEHGFVCNIGEMVERATAGYLKATVHRVVAPRAPAERISVPMFFNPSLDARFPALELPPDLRKSGEYHQDPDDVIHEVYGDNLLKSRLRAHPDVAAIHHPDLVQSGAY</sequence>
<gene>
    <name evidence="7" type="ORF">CC85DRAFT_313079</name>
</gene>
<evidence type="ECO:0000256" key="3">
    <source>
        <dbReference type="ARBA" id="ARBA00023002"/>
    </source>
</evidence>
<dbReference type="STRING" id="879819.A0A0J1AZV1"/>
<dbReference type="Proteomes" id="UP000053611">
    <property type="component" value="Unassembled WGS sequence"/>
</dbReference>
<dbReference type="InterPro" id="IPR005123">
    <property type="entry name" value="Oxoglu/Fe-dep_dioxygenase_dom"/>
</dbReference>
<keyword evidence="3 5" id="KW-0560">Oxidoreductase</keyword>
<dbReference type="AlphaFoldDB" id="A0A0J1AZV1"/>
<dbReference type="Pfam" id="PF14226">
    <property type="entry name" value="DIOX_N"/>
    <property type="match status" value="1"/>
</dbReference>
<reference evidence="7 8" key="1">
    <citation type="submission" date="2015-03" db="EMBL/GenBank/DDBJ databases">
        <title>Genomics and transcriptomics of the oil-accumulating basidiomycete yeast T. oleaginosus allow insights into substrate utilization and the diverse evolutionary trajectories of mating systems in fungi.</title>
        <authorList>
            <consortium name="DOE Joint Genome Institute"/>
            <person name="Kourist R."/>
            <person name="Kracht O."/>
            <person name="Bracharz F."/>
            <person name="Lipzen A."/>
            <person name="Nolan M."/>
            <person name="Ohm R."/>
            <person name="Grigoriev I."/>
            <person name="Sun S."/>
            <person name="Heitman J."/>
            <person name="Bruck T."/>
            <person name="Nowrousian M."/>
        </authorList>
    </citation>
    <scope>NUCLEOTIDE SEQUENCE [LARGE SCALE GENOMIC DNA]</scope>
    <source>
        <strain evidence="7 8">IBC0246</strain>
    </source>
</reference>
<comment type="similarity">
    <text evidence="1 5">Belongs to the iron/ascorbate-dependent oxidoreductase family.</text>
</comment>
<name>A0A0J1AZV1_9TREE</name>
<feature type="domain" description="Fe2OG dioxygenase" evidence="6">
    <location>
        <begin position="124"/>
        <end position="226"/>
    </location>
</feature>
<dbReference type="EMBL" id="KQ087227">
    <property type="protein sequence ID" value="KLT40879.1"/>
    <property type="molecule type" value="Genomic_DNA"/>
</dbReference>
<evidence type="ECO:0000256" key="5">
    <source>
        <dbReference type="RuleBase" id="RU003682"/>
    </source>
</evidence>
<dbReference type="GO" id="GO:0046872">
    <property type="term" value="F:metal ion binding"/>
    <property type="evidence" value="ECO:0007669"/>
    <property type="project" value="UniProtKB-KW"/>
</dbReference>
<dbReference type="InterPro" id="IPR026992">
    <property type="entry name" value="DIOX_N"/>
</dbReference>
<dbReference type="InterPro" id="IPR044861">
    <property type="entry name" value="IPNS-like_FE2OG_OXY"/>
</dbReference>
<dbReference type="PANTHER" id="PTHR10209:SF885">
    <property type="entry name" value="2OG-FE(II) OXYGENASE FAMILY, PUTATIVE (AFU_ORTHOLOGUE AFUA_2G00750)-RELATED"/>
    <property type="match status" value="1"/>
</dbReference>
<evidence type="ECO:0000256" key="1">
    <source>
        <dbReference type="ARBA" id="ARBA00008056"/>
    </source>
</evidence>
<dbReference type="SUPFAM" id="SSF51197">
    <property type="entry name" value="Clavaminate synthase-like"/>
    <property type="match status" value="1"/>
</dbReference>
<dbReference type="InterPro" id="IPR027443">
    <property type="entry name" value="IPNS-like_sf"/>
</dbReference>
<dbReference type="PANTHER" id="PTHR10209">
    <property type="entry name" value="OXIDOREDUCTASE, 2OG-FE II OXYGENASE FAMILY PROTEIN"/>
    <property type="match status" value="1"/>
</dbReference>
<keyword evidence="8" id="KW-1185">Reference proteome</keyword>
<dbReference type="Pfam" id="PF03171">
    <property type="entry name" value="2OG-FeII_Oxy"/>
    <property type="match status" value="1"/>
</dbReference>
<keyword evidence="4 5" id="KW-0408">Iron</keyword>
<dbReference type="PROSITE" id="PS51471">
    <property type="entry name" value="FE2OG_OXY"/>
    <property type="match status" value="1"/>
</dbReference>
<organism evidence="7 8">
    <name type="scientific">Cutaneotrichosporon oleaginosum</name>
    <dbReference type="NCBI Taxonomy" id="879819"/>
    <lineage>
        <taxon>Eukaryota</taxon>
        <taxon>Fungi</taxon>
        <taxon>Dikarya</taxon>
        <taxon>Basidiomycota</taxon>
        <taxon>Agaricomycotina</taxon>
        <taxon>Tremellomycetes</taxon>
        <taxon>Trichosporonales</taxon>
        <taxon>Trichosporonaceae</taxon>
        <taxon>Cutaneotrichosporon</taxon>
    </lineage>
</organism>
<dbReference type="OrthoDB" id="288590at2759"/>